<comment type="caution">
    <text evidence="11">The sequence shown here is derived from an EMBL/GenBank/DDBJ whole genome shotgun (WGS) entry which is preliminary data.</text>
</comment>
<evidence type="ECO:0000256" key="3">
    <source>
        <dbReference type="ARBA" id="ARBA00022475"/>
    </source>
</evidence>
<feature type="transmembrane region" description="Helical" evidence="7">
    <location>
        <begin position="360"/>
        <end position="378"/>
    </location>
</feature>
<dbReference type="GO" id="GO:0005886">
    <property type="term" value="C:plasma membrane"/>
    <property type="evidence" value="ECO:0007669"/>
    <property type="project" value="UniProtKB-SubCell"/>
</dbReference>
<evidence type="ECO:0000256" key="5">
    <source>
        <dbReference type="ARBA" id="ARBA00022989"/>
    </source>
</evidence>
<protein>
    <submittedName>
        <fullName evidence="11">Low conductance mechanosensitive channel YnaI</fullName>
    </submittedName>
</protein>
<dbReference type="SUPFAM" id="SSF50182">
    <property type="entry name" value="Sm-like ribonucleoproteins"/>
    <property type="match status" value="1"/>
</dbReference>
<evidence type="ECO:0000256" key="6">
    <source>
        <dbReference type="ARBA" id="ARBA00023136"/>
    </source>
</evidence>
<dbReference type="PANTHER" id="PTHR30566">
    <property type="entry name" value="YNAI-RELATED MECHANOSENSITIVE ION CHANNEL"/>
    <property type="match status" value="1"/>
</dbReference>
<dbReference type="Proteomes" id="UP000320735">
    <property type="component" value="Unassembled WGS sequence"/>
</dbReference>
<keyword evidence="3" id="KW-1003">Cell membrane</keyword>
<dbReference type="SUPFAM" id="SSF82689">
    <property type="entry name" value="Mechanosensitive channel protein MscS (YggB), C-terminal domain"/>
    <property type="match status" value="1"/>
</dbReference>
<feature type="domain" description="Mechanosensitive ion channel MscS" evidence="8">
    <location>
        <begin position="408"/>
        <end position="473"/>
    </location>
</feature>
<evidence type="ECO:0000256" key="2">
    <source>
        <dbReference type="ARBA" id="ARBA00008017"/>
    </source>
</evidence>
<proteinExistence type="inferred from homology"/>
<dbReference type="Gene3D" id="1.10.287.1260">
    <property type="match status" value="1"/>
</dbReference>
<evidence type="ECO:0000256" key="4">
    <source>
        <dbReference type="ARBA" id="ARBA00022692"/>
    </source>
</evidence>
<accession>A0A5C6BT11</accession>
<evidence type="ECO:0000259" key="10">
    <source>
        <dbReference type="Pfam" id="PF21088"/>
    </source>
</evidence>
<keyword evidence="6 7" id="KW-0472">Membrane</keyword>
<dbReference type="InterPro" id="IPR049278">
    <property type="entry name" value="MS_channel_C"/>
</dbReference>
<organism evidence="11 12">
    <name type="scientific">Symmachiella macrocystis</name>
    <dbReference type="NCBI Taxonomy" id="2527985"/>
    <lineage>
        <taxon>Bacteria</taxon>
        <taxon>Pseudomonadati</taxon>
        <taxon>Planctomycetota</taxon>
        <taxon>Planctomycetia</taxon>
        <taxon>Planctomycetales</taxon>
        <taxon>Planctomycetaceae</taxon>
        <taxon>Symmachiella</taxon>
    </lineage>
</organism>
<dbReference type="Pfam" id="PF00924">
    <property type="entry name" value="MS_channel_2nd"/>
    <property type="match status" value="1"/>
</dbReference>
<dbReference type="InterPro" id="IPR011066">
    <property type="entry name" value="MscS_channel_C_sf"/>
</dbReference>
<keyword evidence="4 7" id="KW-0812">Transmembrane</keyword>
<dbReference type="Gene3D" id="3.30.70.100">
    <property type="match status" value="1"/>
</dbReference>
<dbReference type="InterPro" id="IPR023408">
    <property type="entry name" value="MscS_beta-dom_sf"/>
</dbReference>
<feature type="domain" description="Mechanosensitive ion channel transmembrane helices 2/3" evidence="10">
    <location>
        <begin position="369"/>
        <end position="407"/>
    </location>
</feature>
<feature type="transmembrane region" description="Helical" evidence="7">
    <location>
        <begin position="280"/>
        <end position="304"/>
    </location>
</feature>
<dbReference type="Gene3D" id="2.30.30.60">
    <property type="match status" value="1"/>
</dbReference>
<feature type="transmembrane region" description="Helical" evidence="7">
    <location>
        <begin position="245"/>
        <end position="268"/>
    </location>
</feature>
<dbReference type="EMBL" id="SJPP01000001">
    <property type="protein sequence ID" value="TWU14581.1"/>
    <property type="molecule type" value="Genomic_DNA"/>
</dbReference>
<dbReference type="GO" id="GO:0008381">
    <property type="term" value="F:mechanosensitive monoatomic ion channel activity"/>
    <property type="evidence" value="ECO:0007669"/>
    <property type="project" value="UniProtKB-ARBA"/>
</dbReference>
<gene>
    <name evidence="11" type="primary">ynaI_1</name>
    <name evidence="11" type="ORF">CA54_34500</name>
</gene>
<name>A0A5C6BT11_9PLAN</name>
<evidence type="ECO:0000256" key="7">
    <source>
        <dbReference type="SAM" id="Phobius"/>
    </source>
</evidence>
<reference evidence="11 12" key="1">
    <citation type="submission" date="2019-02" db="EMBL/GenBank/DDBJ databases">
        <title>Deep-cultivation of Planctomycetes and their phenomic and genomic characterization uncovers novel biology.</title>
        <authorList>
            <person name="Wiegand S."/>
            <person name="Jogler M."/>
            <person name="Boedeker C."/>
            <person name="Pinto D."/>
            <person name="Vollmers J."/>
            <person name="Rivas-Marin E."/>
            <person name="Kohn T."/>
            <person name="Peeters S.H."/>
            <person name="Heuer A."/>
            <person name="Rast P."/>
            <person name="Oberbeckmann S."/>
            <person name="Bunk B."/>
            <person name="Jeske O."/>
            <person name="Meyerdierks A."/>
            <person name="Storesund J.E."/>
            <person name="Kallscheuer N."/>
            <person name="Luecker S."/>
            <person name="Lage O.M."/>
            <person name="Pohl T."/>
            <person name="Merkel B.J."/>
            <person name="Hornburger P."/>
            <person name="Mueller R.-W."/>
            <person name="Bruemmer F."/>
            <person name="Labrenz M."/>
            <person name="Spormann A.M."/>
            <person name="Op Den Camp H."/>
            <person name="Overmann J."/>
            <person name="Amann R."/>
            <person name="Jetten M.S.M."/>
            <person name="Mascher T."/>
            <person name="Medema M.H."/>
            <person name="Devos D.P."/>
            <person name="Kaster A.-K."/>
            <person name="Ovreas L."/>
            <person name="Rohde M."/>
            <person name="Galperin M.Y."/>
            <person name="Jogler C."/>
        </authorList>
    </citation>
    <scope>NUCLEOTIDE SEQUENCE [LARGE SCALE GENOMIC DNA]</scope>
    <source>
        <strain evidence="11 12">CA54</strain>
    </source>
</reference>
<dbReference type="Pfam" id="PF21082">
    <property type="entry name" value="MS_channel_3rd"/>
    <property type="match status" value="1"/>
</dbReference>
<dbReference type="AlphaFoldDB" id="A0A5C6BT11"/>
<dbReference type="InterPro" id="IPR010920">
    <property type="entry name" value="LSM_dom_sf"/>
</dbReference>
<dbReference type="RefSeq" id="WP_146371870.1">
    <property type="nucleotide sequence ID" value="NZ_SJPP01000001.1"/>
</dbReference>
<evidence type="ECO:0000256" key="1">
    <source>
        <dbReference type="ARBA" id="ARBA00004651"/>
    </source>
</evidence>
<feature type="domain" description="Mechanosensitive ion channel MscS C-terminal" evidence="9">
    <location>
        <begin position="491"/>
        <end position="569"/>
    </location>
</feature>
<keyword evidence="12" id="KW-1185">Reference proteome</keyword>
<evidence type="ECO:0000259" key="8">
    <source>
        <dbReference type="Pfam" id="PF00924"/>
    </source>
</evidence>
<dbReference type="SUPFAM" id="SSF82861">
    <property type="entry name" value="Mechanosensitive channel protein MscS (YggB), transmembrane region"/>
    <property type="match status" value="1"/>
</dbReference>
<sequence length="594" mass="66935">MLQFKRFSRLTYNLPVRDLPQLGISRSSNFAFCLFATLATIGANPLFAQDVESPDPHPLKTADTSSPRATLTSFLETFDEVHRRFYGEGRRFRSDATRRALSARATRCLDLRDVPESVRYNVGREAAVCLKEVLDRIELPPEDDWPDAEQVATEELTRWTIPDTEITIARVNEGPHEGEFLFTPATVERAVDFYTIVKDLPYQDKEMVTPYMIQFYLAEPGWMLPRPWIRALPSWARARWFGQAVWQWVALILTLVAALGLMLTIYVFGRRRAHVFRSNVMRYLITIAFPVAAMLVPLAAVYFIGEQIRVSGTVLLVVGFSLRLVFFFALIVVLLGAGNRIAALVIATPWIQPRGLDAQFVRLVSRVASIVAAIIVFLEGGQRFGIPLSTLLASAGVGGLAVALAAQDTLKNVFGSVMITLDKPYRVGERIVTKGYDGLVEEIGLRSTKIRLLNGHQASIPNEEMARSDIENIGRRPYIRRAATIEMPSFTPVAKINRALEIVRDALQDHEGMKEDFPPRVYLRDINPASIGILVIYWYHPPDYWEYLAFSEKLNLQLMQQFEAEHIPFAKRTLTVEMSDTGKQGVAQGESDEV</sequence>
<dbReference type="OrthoDB" id="9809206at2"/>
<dbReference type="InterPro" id="IPR049142">
    <property type="entry name" value="MS_channel_1st"/>
</dbReference>
<comment type="subcellular location">
    <subcellularLocation>
        <location evidence="1">Cell membrane</location>
        <topology evidence="1">Multi-pass membrane protein</topology>
    </subcellularLocation>
</comment>
<keyword evidence="5 7" id="KW-1133">Transmembrane helix</keyword>
<dbReference type="InterPro" id="IPR006685">
    <property type="entry name" value="MscS_channel_2nd"/>
</dbReference>
<dbReference type="PANTHER" id="PTHR30566:SF5">
    <property type="entry name" value="MECHANOSENSITIVE ION CHANNEL PROTEIN 1, MITOCHONDRIAL-RELATED"/>
    <property type="match status" value="1"/>
</dbReference>
<evidence type="ECO:0000259" key="9">
    <source>
        <dbReference type="Pfam" id="PF21082"/>
    </source>
</evidence>
<dbReference type="Pfam" id="PF21088">
    <property type="entry name" value="MS_channel_1st"/>
    <property type="match status" value="1"/>
</dbReference>
<feature type="transmembrane region" description="Helical" evidence="7">
    <location>
        <begin position="324"/>
        <end position="348"/>
    </location>
</feature>
<comment type="similarity">
    <text evidence="2">Belongs to the MscS (TC 1.A.23) family.</text>
</comment>
<evidence type="ECO:0000313" key="11">
    <source>
        <dbReference type="EMBL" id="TWU14581.1"/>
    </source>
</evidence>
<dbReference type="InterPro" id="IPR011014">
    <property type="entry name" value="MscS_channel_TM-2"/>
</dbReference>
<evidence type="ECO:0000313" key="12">
    <source>
        <dbReference type="Proteomes" id="UP000320735"/>
    </source>
</evidence>
<feature type="transmembrane region" description="Helical" evidence="7">
    <location>
        <begin position="384"/>
        <end position="406"/>
    </location>
</feature>